<reference evidence="2" key="1">
    <citation type="journal article" date="2014" name="Int. J. Syst. Evol. Microbiol.">
        <title>Complete genome of a new Firmicutes species belonging to the dominant human colonic microbiota ('Ruminococcus bicirculans') reveals two chromosomes and a selective capacity to utilize plant glucans.</title>
        <authorList>
            <consortium name="NISC Comparative Sequencing Program"/>
            <person name="Wegmann U."/>
            <person name="Louis P."/>
            <person name="Goesmann A."/>
            <person name="Henrissat B."/>
            <person name="Duncan S.H."/>
            <person name="Flint H.J."/>
        </authorList>
    </citation>
    <scope>NUCLEOTIDE SEQUENCE</scope>
    <source>
        <strain evidence="2">CECT 8869</strain>
    </source>
</reference>
<reference evidence="2" key="2">
    <citation type="submission" date="2023-06" db="EMBL/GenBank/DDBJ databases">
        <authorList>
            <person name="Lucena T."/>
            <person name="Sun Q."/>
        </authorList>
    </citation>
    <scope>NUCLEOTIDE SEQUENCE</scope>
    <source>
        <strain evidence="2">CECT 8869</strain>
    </source>
</reference>
<comment type="caution">
    <text evidence="2">The sequence shown here is derived from an EMBL/GenBank/DDBJ whole genome shotgun (WGS) entry which is preliminary data.</text>
</comment>
<feature type="chain" id="PRO_5046784086" description="TonB-dependent receptor" evidence="1">
    <location>
        <begin position="20"/>
        <end position="593"/>
    </location>
</feature>
<evidence type="ECO:0008006" key="4">
    <source>
        <dbReference type="Google" id="ProtNLM"/>
    </source>
</evidence>
<proteinExistence type="predicted"/>
<evidence type="ECO:0000313" key="2">
    <source>
        <dbReference type="EMBL" id="MDO1513150.1"/>
    </source>
</evidence>
<organism evidence="2 3">
    <name type="scientific">Maribacter confluentis</name>
    <dbReference type="NCBI Taxonomy" id="1656093"/>
    <lineage>
        <taxon>Bacteria</taxon>
        <taxon>Pseudomonadati</taxon>
        <taxon>Bacteroidota</taxon>
        <taxon>Flavobacteriia</taxon>
        <taxon>Flavobacteriales</taxon>
        <taxon>Flavobacteriaceae</taxon>
        <taxon>Maribacter</taxon>
    </lineage>
</organism>
<evidence type="ECO:0000313" key="3">
    <source>
        <dbReference type="Proteomes" id="UP001168579"/>
    </source>
</evidence>
<feature type="signal peptide" evidence="1">
    <location>
        <begin position="1"/>
        <end position="19"/>
    </location>
</feature>
<evidence type="ECO:0000256" key="1">
    <source>
        <dbReference type="SAM" id="SignalP"/>
    </source>
</evidence>
<dbReference type="RefSeq" id="WP_304436098.1">
    <property type="nucleotide sequence ID" value="NZ_JAUKUC010000001.1"/>
</dbReference>
<dbReference type="Proteomes" id="UP001168579">
    <property type="component" value="Unassembled WGS sequence"/>
</dbReference>
<protein>
    <recommendedName>
        <fullName evidence="4">TonB-dependent receptor</fullName>
    </recommendedName>
</protein>
<keyword evidence="1" id="KW-0732">Signal</keyword>
<name>A0ABT8RQP8_9FLAO</name>
<sequence>MKTKTIAILFLLSVFYAQAQYVIKDGADLLKLKKVPQEKAYIDHNGPILLSGEYLYYSVHFFNAQTNKLTDVSKIGYVALVNESKQFIFEHKIKLAKGHGAGDFFITTEIPSGKYKLLGYTQWMKNAGLSQVFKDDIIIINPYLADQTALLPMSNTDLENYVDEKETKRSIDSATIALSTNKSTYQTREKVGLTIKNYKGPLGYGTYSIKVKKIDELNSMTALEATTYATNYFNANKQITQAVGDSIFLPEQRGELFFGKVVDKETKVPVPNIPVVISIPGKEFLLKFSQTDDKGNFYSYFIKDHKHAMAIVQIENQDKSYTIEKSSTRKLDLTGLSFSDFVLTDKMAQSIKDRSIANQIENQFFTAKPDSILASDPIDPFDGGIPEVVFLEEYTRFPTLEETLKEVVEYSGYRKNDQGKDYIKVSQDFKDYNEQYNDFPAIVLVDGVFIPQHSDIQTMDARTIEKISLIRDQFRLGQKDYQGIVSIETFKGDYVEGYSAPNSTVVPFERPVSKKNYFVQKYLTEDTSYERIPDYRNLLFWQPQLRINESTYDFEFYTSDLDGVFEITLNGFTSYGKPLTVSKKITVVAQQLD</sequence>
<keyword evidence="3" id="KW-1185">Reference proteome</keyword>
<dbReference type="EMBL" id="JAUKUC010000001">
    <property type="protein sequence ID" value="MDO1513150.1"/>
    <property type="molecule type" value="Genomic_DNA"/>
</dbReference>
<gene>
    <name evidence="2" type="ORF">Q2T41_10830</name>
</gene>
<accession>A0ABT8RQP8</accession>